<dbReference type="Proteomes" id="UP000231581">
    <property type="component" value="Unassembled WGS sequence"/>
</dbReference>
<evidence type="ECO:0000313" key="6">
    <source>
        <dbReference type="Proteomes" id="UP000231581"/>
    </source>
</evidence>
<dbReference type="Gene3D" id="2.30.42.10">
    <property type="match status" value="1"/>
</dbReference>
<dbReference type="GO" id="GO:0004252">
    <property type="term" value="F:serine-type endopeptidase activity"/>
    <property type="evidence" value="ECO:0007669"/>
    <property type="project" value="InterPro"/>
</dbReference>
<organism evidence="5 6">
    <name type="scientific">Candidatus Uhrbacteria bacterium CG22_combo_CG10-13_8_21_14_all_47_17</name>
    <dbReference type="NCBI Taxonomy" id="1975041"/>
    <lineage>
        <taxon>Bacteria</taxon>
        <taxon>Candidatus Uhriibacteriota</taxon>
    </lineage>
</organism>
<dbReference type="Gene3D" id="2.40.10.10">
    <property type="entry name" value="Trypsin-like serine proteases"/>
    <property type="match status" value="1"/>
</dbReference>
<name>A0A2H0BTI8_9BACT</name>
<protein>
    <submittedName>
        <fullName evidence="5">2-alkenal reductase</fullName>
    </submittedName>
</protein>
<dbReference type="SUPFAM" id="SSF50156">
    <property type="entry name" value="PDZ domain-like"/>
    <property type="match status" value="1"/>
</dbReference>
<evidence type="ECO:0000256" key="2">
    <source>
        <dbReference type="ARBA" id="ARBA00022670"/>
    </source>
</evidence>
<dbReference type="SMART" id="SM00228">
    <property type="entry name" value="PDZ"/>
    <property type="match status" value="1"/>
</dbReference>
<feature type="non-terminal residue" evidence="5">
    <location>
        <position position="1"/>
    </location>
</feature>
<dbReference type="EMBL" id="PCSZ01000007">
    <property type="protein sequence ID" value="PIP60987.1"/>
    <property type="molecule type" value="Genomic_DNA"/>
</dbReference>
<dbReference type="SUPFAM" id="SSF50494">
    <property type="entry name" value="Trypsin-like serine proteases"/>
    <property type="match status" value="1"/>
</dbReference>
<dbReference type="InterPro" id="IPR051201">
    <property type="entry name" value="Chloro_Bact_Ser_Proteases"/>
</dbReference>
<accession>A0A2H0BTI8</accession>
<dbReference type="GO" id="GO:0006508">
    <property type="term" value="P:proteolysis"/>
    <property type="evidence" value="ECO:0007669"/>
    <property type="project" value="UniProtKB-KW"/>
</dbReference>
<evidence type="ECO:0000256" key="1">
    <source>
        <dbReference type="ARBA" id="ARBA00010541"/>
    </source>
</evidence>
<dbReference type="AlphaFoldDB" id="A0A2H0BTI8"/>
<feature type="domain" description="PDZ" evidence="4">
    <location>
        <begin position="57"/>
        <end position="141"/>
    </location>
</feature>
<dbReference type="InterPro" id="IPR009003">
    <property type="entry name" value="Peptidase_S1_PA"/>
</dbReference>
<dbReference type="InterPro" id="IPR036034">
    <property type="entry name" value="PDZ_sf"/>
</dbReference>
<evidence type="ECO:0000313" key="5">
    <source>
        <dbReference type="EMBL" id="PIP60987.1"/>
    </source>
</evidence>
<comment type="similarity">
    <text evidence="1">Belongs to the peptidase S1C family.</text>
</comment>
<dbReference type="PANTHER" id="PTHR43343">
    <property type="entry name" value="PEPTIDASE S12"/>
    <property type="match status" value="1"/>
</dbReference>
<dbReference type="PROSITE" id="PS50106">
    <property type="entry name" value="PDZ"/>
    <property type="match status" value="1"/>
</dbReference>
<dbReference type="CDD" id="cd06779">
    <property type="entry name" value="cpPDZ_Deg_HtrA-like"/>
    <property type="match status" value="1"/>
</dbReference>
<comment type="caution">
    <text evidence="5">The sequence shown here is derived from an EMBL/GenBank/DDBJ whole genome shotgun (WGS) entry which is preliminary data.</text>
</comment>
<dbReference type="Pfam" id="PF13180">
    <property type="entry name" value="PDZ_2"/>
    <property type="match status" value="1"/>
</dbReference>
<reference evidence="5 6" key="1">
    <citation type="submission" date="2017-09" db="EMBL/GenBank/DDBJ databases">
        <title>Depth-based differentiation of microbial function through sediment-hosted aquifers and enrichment of novel symbionts in the deep terrestrial subsurface.</title>
        <authorList>
            <person name="Probst A.J."/>
            <person name="Ladd B."/>
            <person name="Jarett J.K."/>
            <person name="Geller-Mcgrath D.E."/>
            <person name="Sieber C.M."/>
            <person name="Emerson J.B."/>
            <person name="Anantharaman K."/>
            <person name="Thomas B.C."/>
            <person name="Malmstrom R."/>
            <person name="Stieglmeier M."/>
            <person name="Klingl A."/>
            <person name="Woyke T."/>
            <person name="Ryan C.M."/>
            <person name="Banfield J.F."/>
        </authorList>
    </citation>
    <scope>NUCLEOTIDE SEQUENCE [LARGE SCALE GENOMIC DNA]</scope>
    <source>
        <strain evidence="5">CG22_combo_CG10-13_8_21_14_all_47_17</strain>
    </source>
</reference>
<dbReference type="InterPro" id="IPR001478">
    <property type="entry name" value="PDZ"/>
</dbReference>
<dbReference type="PANTHER" id="PTHR43343:SF3">
    <property type="entry name" value="PROTEASE DO-LIKE 8, CHLOROPLASTIC"/>
    <property type="match status" value="1"/>
</dbReference>
<keyword evidence="3" id="KW-0378">Hydrolase</keyword>
<dbReference type="InterPro" id="IPR001940">
    <property type="entry name" value="Peptidase_S1C"/>
</dbReference>
<keyword evidence="2" id="KW-0645">Protease</keyword>
<evidence type="ECO:0000256" key="3">
    <source>
        <dbReference type="ARBA" id="ARBA00022801"/>
    </source>
</evidence>
<gene>
    <name evidence="5" type="ORF">COX00_00235</name>
</gene>
<sequence length="158" mass="16960">SGGPLLDLNGKVVGINTAISDGAQSLGFALPSNVLQRASESVQKYGRIVRPWIGVRYIFLDQNYADAHGIAYDHGAFIAQSKSTETSSIIKDSPADKANLKEGDIILEVNGESVNEKHSLSGLVAKYAPGDSIKLKIARGDQEIEVDLLLEERPADIK</sequence>
<dbReference type="PRINTS" id="PR00834">
    <property type="entry name" value="PROTEASES2C"/>
</dbReference>
<proteinExistence type="inferred from homology"/>
<evidence type="ECO:0000259" key="4">
    <source>
        <dbReference type="PROSITE" id="PS50106"/>
    </source>
</evidence>
<dbReference type="InterPro" id="IPR043504">
    <property type="entry name" value="Peptidase_S1_PA_chymotrypsin"/>
</dbReference>